<dbReference type="EMBL" id="NAJQ01000161">
    <property type="protein sequence ID" value="TKA76500.1"/>
    <property type="molecule type" value="Genomic_DNA"/>
</dbReference>
<feature type="compositionally biased region" description="Polar residues" evidence="1">
    <location>
        <begin position="65"/>
        <end position="74"/>
    </location>
</feature>
<feature type="compositionally biased region" description="Acidic residues" evidence="1">
    <location>
        <begin position="99"/>
        <end position="112"/>
    </location>
</feature>
<organism evidence="2 3">
    <name type="scientific">Friedmanniomyces simplex</name>
    <dbReference type="NCBI Taxonomy" id="329884"/>
    <lineage>
        <taxon>Eukaryota</taxon>
        <taxon>Fungi</taxon>
        <taxon>Dikarya</taxon>
        <taxon>Ascomycota</taxon>
        <taxon>Pezizomycotina</taxon>
        <taxon>Dothideomycetes</taxon>
        <taxon>Dothideomycetidae</taxon>
        <taxon>Mycosphaerellales</taxon>
        <taxon>Teratosphaeriaceae</taxon>
        <taxon>Friedmanniomyces</taxon>
    </lineage>
</organism>
<proteinExistence type="predicted"/>
<dbReference type="AlphaFoldDB" id="A0A4U0XHK3"/>
<gene>
    <name evidence="2" type="ORF">B0A55_02885</name>
</gene>
<keyword evidence="3" id="KW-1185">Reference proteome</keyword>
<comment type="caution">
    <text evidence="2">The sequence shown here is derived from an EMBL/GenBank/DDBJ whole genome shotgun (WGS) entry which is preliminary data.</text>
</comment>
<evidence type="ECO:0000256" key="1">
    <source>
        <dbReference type="SAM" id="MobiDB-lite"/>
    </source>
</evidence>
<evidence type="ECO:0000313" key="3">
    <source>
        <dbReference type="Proteomes" id="UP000309340"/>
    </source>
</evidence>
<name>A0A4U0XHK3_9PEZI</name>
<evidence type="ECO:0000313" key="2">
    <source>
        <dbReference type="EMBL" id="TKA76500.1"/>
    </source>
</evidence>
<reference evidence="2 3" key="1">
    <citation type="submission" date="2017-03" db="EMBL/GenBank/DDBJ databases">
        <title>Genomes of endolithic fungi from Antarctica.</title>
        <authorList>
            <person name="Coleine C."/>
            <person name="Masonjones S."/>
            <person name="Stajich J.E."/>
        </authorList>
    </citation>
    <scope>NUCLEOTIDE SEQUENCE [LARGE SCALE GENOMIC DNA]</scope>
    <source>
        <strain evidence="2 3">CCFEE 5184</strain>
    </source>
</reference>
<dbReference type="Proteomes" id="UP000309340">
    <property type="component" value="Unassembled WGS sequence"/>
</dbReference>
<sequence length="128" mass="12712">MPVWDSSDGLAAPGGEAEESGLDALTTGRDGDKGCGGAVALPSEGERQTDTAESSSFCGGKDADAQTSQGTLSTADNGGANAGIAAIGDIEETTSAGDFSDDAVEVDVPSDEEPAHGMGSAKKSKWSW</sequence>
<feature type="compositionally biased region" description="Low complexity" evidence="1">
    <location>
        <begin position="75"/>
        <end position="88"/>
    </location>
</feature>
<protein>
    <submittedName>
        <fullName evidence="2">Uncharacterized protein</fullName>
    </submittedName>
</protein>
<feature type="region of interest" description="Disordered" evidence="1">
    <location>
        <begin position="1"/>
        <end position="128"/>
    </location>
</feature>
<accession>A0A4U0XHK3</accession>